<keyword evidence="2" id="KW-1185">Reference proteome</keyword>
<dbReference type="InterPro" id="IPR023164">
    <property type="entry name" value="YqgQ-like_sf"/>
</dbReference>
<dbReference type="InterPro" id="IPR009256">
    <property type="entry name" value="YqgQ-like"/>
</dbReference>
<evidence type="ECO:0000313" key="2">
    <source>
        <dbReference type="Proteomes" id="UP001203665"/>
    </source>
</evidence>
<gene>
    <name evidence="1" type="ORF">NDM98_21820</name>
</gene>
<organism evidence="1 2">
    <name type="scientific">Alkalicoccobacillus plakortidis</name>
    <dbReference type="NCBI Taxonomy" id="444060"/>
    <lineage>
        <taxon>Bacteria</taxon>
        <taxon>Bacillati</taxon>
        <taxon>Bacillota</taxon>
        <taxon>Bacilli</taxon>
        <taxon>Bacillales</taxon>
        <taxon>Bacillaceae</taxon>
        <taxon>Alkalicoccobacillus</taxon>
    </lineage>
</organism>
<dbReference type="EMBL" id="JAMQJY010000006">
    <property type="protein sequence ID" value="MCM2677795.1"/>
    <property type="molecule type" value="Genomic_DNA"/>
</dbReference>
<comment type="caution">
    <text evidence="1">The sequence shown here is derived from an EMBL/GenBank/DDBJ whole genome shotgun (WGS) entry which is preliminary data.</text>
</comment>
<accession>A0ABT0XPG7</accession>
<name>A0ABT0XPG7_9BACI</name>
<protein>
    <submittedName>
        <fullName evidence="1">YqgQ family protein</fullName>
    </submittedName>
</protein>
<dbReference type="Pfam" id="PF06014">
    <property type="entry name" value="YqgQ-like"/>
    <property type="match status" value="1"/>
</dbReference>
<reference evidence="1" key="1">
    <citation type="submission" date="2022-06" db="EMBL/GenBank/DDBJ databases">
        <title>Alkalicoccobacillus porphyridii sp. nov., isolated from a marine red alga, Porphyridium purpureum and reclassification of Shouchella plakortidis and Shouchella gibsonii as Alkalicoccobacillus plakortidis comb. nov. and Alkalicoccobacillus gibsonii comb. nov.</title>
        <authorList>
            <person name="Kim K.H."/>
            <person name="Lee J.K."/>
            <person name="Han D.M."/>
            <person name="Baek J.H."/>
            <person name="Jeon C.O."/>
        </authorList>
    </citation>
    <scope>NUCLEOTIDE SEQUENCE</scope>
    <source>
        <strain evidence="1">DSM 19153</strain>
    </source>
</reference>
<dbReference type="SUPFAM" id="SSF158379">
    <property type="entry name" value="YqgQ-like"/>
    <property type="match status" value="1"/>
</dbReference>
<proteinExistence type="predicted"/>
<sequence length="63" mass="7402">MNTYYDLLQQIKQYGTFIYTGNREYDLALLMEEVRSLKSNGLFSAKEYSQAMAIILKEKNQLN</sequence>
<dbReference type="Proteomes" id="UP001203665">
    <property type="component" value="Unassembled WGS sequence"/>
</dbReference>
<dbReference type="Gene3D" id="1.10.287.760">
    <property type="entry name" value="YqgQ-like"/>
    <property type="match status" value="1"/>
</dbReference>
<dbReference type="RefSeq" id="WP_251611595.1">
    <property type="nucleotide sequence ID" value="NZ_JAMQJY010000006.1"/>
</dbReference>
<evidence type="ECO:0000313" key="1">
    <source>
        <dbReference type="EMBL" id="MCM2677795.1"/>
    </source>
</evidence>